<dbReference type="Gene3D" id="1.20.1250.20">
    <property type="entry name" value="MFS general substrate transporter like domains"/>
    <property type="match status" value="1"/>
</dbReference>
<evidence type="ECO:0000256" key="2">
    <source>
        <dbReference type="ARBA" id="ARBA00008335"/>
    </source>
</evidence>
<keyword evidence="3" id="KW-0813">Transport</keyword>
<feature type="transmembrane region" description="Helical" evidence="7">
    <location>
        <begin position="244"/>
        <end position="264"/>
    </location>
</feature>
<dbReference type="SUPFAM" id="SSF48600">
    <property type="entry name" value="Chorismate mutase II"/>
    <property type="match status" value="1"/>
</dbReference>
<dbReference type="PANTHER" id="PTHR23514:SF3">
    <property type="entry name" value="BYPASS OF STOP CODON PROTEIN 6"/>
    <property type="match status" value="1"/>
</dbReference>
<dbReference type="InterPro" id="IPR036979">
    <property type="entry name" value="CM_dom_sf"/>
</dbReference>
<evidence type="ECO:0000256" key="3">
    <source>
        <dbReference type="ARBA" id="ARBA00022448"/>
    </source>
</evidence>
<comment type="similarity">
    <text evidence="2">Belongs to the major facilitator superfamily.</text>
</comment>
<feature type="transmembrane region" description="Helical" evidence="7">
    <location>
        <begin position="273"/>
        <end position="293"/>
    </location>
</feature>
<dbReference type="InterPro" id="IPR036259">
    <property type="entry name" value="MFS_trans_sf"/>
</dbReference>
<evidence type="ECO:0000313" key="11">
    <source>
        <dbReference type="Proteomes" id="UP001589855"/>
    </source>
</evidence>
<keyword evidence="4 7" id="KW-0812">Transmembrane</keyword>
<dbReference type="InterPro" id="IPR020846">
    <property type="entry name" value="MFS_dom"/>
</dbReference>
<proteinExistence type="inferred from homology"/>
<gene>
    <name evidence="10" type="ORF">ACFFGS_01130</name>
</gene>
<feature type="transmembrane region" description="Helical" evidence="7">
    <location>
        <begin position="71"/>
        <end position="90"/>
    </location>
</feature>
<dbReference type="Proteomes" id="UP001589855">
    <property type="component" value="Unassembled WGS sequence"/>
</dbReference>
<protein>
    <submittedName>
        <fullName evidence="10">MFS transporter</fullName>
    </submittedName>
</protein>
<dbReference type="Pfam" id="PF07690">
    <property type="entry name" value="MFS_1"/>
    <property type="match status" value="1"/>
</dbReference>
<sequence length="480" mass="52511">MNRKSLSVSLYLNYFVHGLGLIIITQNMQALSTHWQTPIATVSYVVSGVGIGRLLAYFLLGSLSDRFGRKLFVNLGMLSYLIFFVGMAFVTNIQLAYGLAILAGIANSALDAGTYTTFIEMGGNRGSANVLLKAFVSVGEFLLPLMVATVDAQRWWYGWTFLIAAAILLVNIVLLNRQTFPARNHDDATMAAASHRLSKRRRLIASVGLAGYGYTSMAIMILYTQWISLFVSQTFQFNQVVAHLLLSLYSIGSISGVGVIFLLLRRGVSETRLLVAMNTGSLLALVVVSYSPLTWLSMLGALAFGFTAAGGIMQVGLNLFIKLYPHVKGRVTGVYFTFGSIASFTVPLITGWLSQQSVAAAMRFDLVVGAAGLLLVALTAWVLKPARSLTSQRQQINQIDARIVKLLNQRFDTVTAIGAIKAAEQLPVLDQNRETVVLQRVADQSHTGAHTPYLQAIYQAIMANSRAYQAQLHRKDEEHD</sequence>
<evidence type="ECO:0000256" key="6">
    <source>
        <dbReference type="ARBA" id="ARBA00023136"/>
    </source>
</evidence>
<evidence type="ECO:0000256" key="7">
    <source>
        <dbReference type="SAM" id="Phobius"/>
    </source>
</evidence>
<dbReference type="SMART" id="SM00830">
    <property type="entry name" value="CM_2"/>
    <property type="match status" value="1"/>
</dbReference>
<organism evidence="10 11">
    <name type="scientific">Lactiplantibacillus plajomi</name>
    <dbReference type="NCBI Taxonomy" id="1457217"/>
    <lineage>
        <taxon>Bacteria</taxon>
        <taxon>Bacillati</taxon>
        <taxon>Bacillota</taxon>
        <taxon>Bacilli</taxon>
        <taxon>Lactobacillales</taxon>
        <taxon>Lactobacillaceae</taxon>
        <taxon>Lactiplantibacillus</taxon>
    </lineage>
</organism>
<keyword evidence="11" id="KW-1185">Reference proteome</keyword>
<feature type="transmembrane region" description="Helical" evidence="7">
    <location>
        <begin position="299"/>
        <end position="321"/>
    </location>
</feature>
<keyword evidence="6 7" id="KW-0472">Membrane</keyword>
<dbReference type="Gene3D" id="1.20.59.10">
    <property type="entry name" value="Chorismate mutase"/>
    <property type="match status" value="1"/>
</dbReference>
<dbReference type="InterPro" id="IPR002701">
    <property type="entry name" value="CM_II_prokaryot"/>
</dbReference>
<feature type="transmembrane region" description="Helical" evidence="7">
    <location>
        <begin position="12"/>
        <end position="32"/>
    </location>
</feature>
<dbReference type="SUPFAM" id="SSF103473">
    <property type="entry name" value="MFS general substrate transporter"/>
    <property type="match status" value="1"/>
</dbReference>
<feature type="transmembrane region" description="Helical" evidence="7">
    <location>
        <begin position="38"/>
        <end position="59"/>
    </location>
</feature>
<feature type="transmembrane region" description="Helical" evidence="7">
    <location>
        <begin position="366"/>
        <end position="383"/>
    </location>
</feature>
<dbReference type="InterPro" id="IPR051788">
    <property type="entry name" value="MFS_Transporter"/>
</dbReference>
<evidence type="ECO:0000256" key="5">
    <source>
        <dbReference type="ARBA" id="ARBA00022989"/>
    </source>
</evidence>
<keyword evidence="5 7" id="KW-1133">Transmembrane helix</keyword>
<evidence type="ECO:0000259" key="8">
    <source>
        <dbReference type="PROSITE" id="PS50850"/>
    </source>
</evidence>
<dbReference type="InterPro" id="IPR011701">
    <property type="entry name" value="MFS"/>
</dbReference>
<feature type="domain" description="Chorismate mutase" evidence="9">
    <location>
        <begin position="383"/>
        <end position="473"/>
    </location>
</feature>
<dbReference type="PROSITE" id="PS50850">
    <property type="entry name" value="MFS"/>
    <property type="match status" value="1"/>
</dbReference>
<feature type="transmembrane region" description="Helical" evidence="7">
    <location>
        <begin position="130"/>
        <end position="150"/>
    </location>
</feature>
<dbReference type="PROSITE" id="PS51168">
    <property type="entry name" value="CHORISMATE_MUT_2"/>
    <property type="match status" value="1"/>
</dbReference>
<feature type="transmembrane region" description="Helical" evidence="7">
    <location>
        <begin position="156"/>
        <end position="175"/>
    </location>
</feature>
<feature type="domain" description="Major facilitator superfamily (MFS) profile" evidence="8">
    <location>
        <begin position="6"/>
        <end position="388"/>
    </location>
</feature>
<feature type="transmembrane region" description="Helical" evidence="7">
    <location>
        <begin position="333"/>
        <end position="354"/>
    </location>
</feature>
<evidence type="ECO:0000259" key="9">
    <source>
        <dbReference type="PROSITE" id="PS51168"/>
    </source>
</evidence>
<dbReference type="RefSeq" id="WP_137644398.1">
    <property type="nucleotide sequence ID" value="NZ_BAABRM010000004.1"/>
</dbReference>
<comment type="subcellular location">
    <subcellularLocation>
        <location evidence="1">Cell membrane</location>
        <topology evidence="1">Multi-pass membrane protein</topology>
    </subcellularLocation>
</comment>
<dbReference type="PANTHER" id="PTHR23514">
    <property type="entry name" value="BYPASS OF STOP CODON PROTEIN 6"/>
    <property type="match status" value="1"/>
</dbReference>
<evidence type="ECO:0000256" key="1">
    <source>
        <dbReference type="ARBA" id="ARBA00004651"/>
    </source>
</evidence>
<reference evidence="10 11" key="1">
    <citation type="submission" date="2024-09" db="EMBL/GenBank/DDBJ databases">
        <authorList>
            <person name="Sun Q."/>
            <person name="Mori K."/>
        </authorList>
    </citation>
    <scope>NUCLEOTIDE SEQUENCE [LARGE SCALE GENOMIC DNA]</scope>
    <source>
        <strain evidence="10 11">TBRC 4575</strain>
    </source>
</reference>
<name>A0ABV6K0N4_9LACO</name>
<feature type="transmembrane region" description="Helical" evidence="7">
    <location>
        <begin position="203"/>
        <end position="224"/>
    </location>
</feature>
<accession>A0ABV6K0N4</accession>
<evidence type="ECO:0000256" key="4">
    <source>
        <dbReference type="ARBA" id="ARBA00022692"/>
    </source>
</evidence>
<dbReference type="InterPro" id="IPR036263">
    <property type="entry name" value="Chorismate_II_sf"/>
</dbReference>
<dbReference type="Pfam" id="PF01817">
    <property type="entry name" value="CM_2"/>
    <property type="match status" value="1"/>
</dbReference>
<feature type="transmembrane region" description="Helical" evidence="7">
    <location>
        <begin position="96"/>
        <end position="118"/>
    </location>
</feature>
<dbReference type="EMBL" id="JBHLUK010000005">
    <property type="protein sequence ID" value="MFC0422782.1"/>
    <property type="molecule type" value="Genomic_DNA"/>
</dbReference>
<comment type="caution">
    <text evidence="10">The sequence shown here is derived from an EMBL/GenBank/DDBJ whole genome shotgun (WGS) entry which is preliminary data.</text>
</comment>
<evidence type="ECO:0000313" key="10">
    <source>
        <dbReference type="EMBL" id="MFC0422782.1"/>
    </source>
</evidence>